<name>A0ABU2FPR1_9EURY</name>
<feature type="region of interest" description="Disordered" evidence="1">
    <location>
        <begin position="1"/>
        <end position="20"/>
    </location>
</feature>
<comment type="caution">
    <text evidence="2">The sequence shown here is derived from an EMBL/GenBank/DDBJ whole genome shotgun (WGS) entry which is preliminary data.</text>
</comment>
<protein>
    <submittedName>
        <fullName evidence="2">Uncharacterized protein</fullName>
    </submittedName>
</protein>
<dbReference type="Proteomes" id="UP001268864">
    <property type="component" value="Unassembled WGS sequence"/>
</dbReference>
<reference evidence="2 3" key="1">
    <citation type="submission" date="2022-06" db="EMBL/GenBank/DDBJ databases">
        <title>Halomicroarcula sp. a new haloarchaeum isolate from saline soil.</title>
        <authorList>
            <person name="Strakova D."/>
            <person name="Galisteo C."/>
            <person name="Sanchez-Porro C."/>
            <person name="Ventosa A."/>
        </authorList>
    </citation>
    <scope>NUCLEOTIDE SEQUENCE [LARGE SCALE GENOMIC DNA]</scope>
    <source>
        <strain evidence="2 3">S3CR25-11</strain>
    </source>
</reference>
<feature type="compositionally biased region" description="Basic and acidic residues" evidence="1">
    <location>
        <begin position="62"/>
        <end position="77"/>
    </location>
</feature>
<organism evidence="2 3">
    <name type="scientific">Haloarcula onubensis</name>
    <dbReference type="NCBI Taxonomy" id="2950539"/>
    <lineage>
        <taxon>Archaea</taxon>
        <taxon>Methanobacteriati</taxon>
        <taxon>Methanobacteriota</taxon>
        <taxon>Stenosarchaea group</taxon>
        <taxon>Halobacteria</taxon>
        <taxon>Halobacteriales</taxon>
        <taxon>Haloarculaceae</taxon>
        <taxon>Haloarcula</taxon>
    </lineage>
</organism>
<evidence type="ECO:0000313" key="3">
    <source>
        <dbReference type="Proteomes" id="UP001268864"/>
    </source>
</evidence>
<sequence>MTDSSERKSLAEKRERNREQRLEQIKRWAEYIDSNPPETWGPQLNGLINSQLASARNTDISTEQRRRIERISEPRNK</sequence>
<evidence type="ECO:0000313" key="2">
    <source>
        <dbReference type="EMBL" id="MDS0282266.1"/>
    </source>
</evidence>
<dbReference type="EMBL" id="JAMQOS010000002">
    <property type="protein sequence ID" value="MDS0282266.1"/>
    <property type="molecule type" value="Genomic_DNA"/>
</dbReference>
<feature type="region of interest" description="Disordered" evidence="1">
    <location>
        <begin position="55"/>
        <end position="77"/>
    </location>
</feature>
<accession>A0ABU2FPR1</accession>
<proteinExistence type="predicted"/>
<gene>
    <name evidence="2" type="ORF">NDI86_09020</name>
</gene>
<evidence type="ECO:0000256" key="1">
    <source>
        <dbReference type="SAM" id="MobiDB-lite"/>
    </source>
</evidence>
<dbReference type="InterPro" id="IPR058463">
    <property type="entry name" value="DUF8150"/>
</dbReference>
<dbReference type="RefSeq" id="WP_310900095.1">
    <property type="nucleotide sequence ID" value="NZ_JAMQOS010000002.1"/>
</dbReference>
<keyword evidence="3" id="KW-1185">Reference proteome</keyword>
<dbReference type="Pfam" id="PF26477">
    <property type="entry name" value="DUF8150"/>
    <property type="match status" value="1"/>
</dbReference>